<organism evidence="2 3">
    <name type="scientific">Xylanimonas ulmi</name>
    <dbReference type="NCBI Taxonomy" id="228973"/>
    <lineage>
        <taxon>Bacteria</taxon>
        <taxon>Bacillati</taxon>
        <taxon>Actinomycetota</taxon>
        <taxon>Actinomycetes</taxon>
        <taxon>Micrococcales</taxon>
        <taxon>Promicromonosporaceae</taxon>
        <taxon>Xylanimonas</taxon>
    </lineage>
</organism>
<sequence>MSESSGTGAGAGFTVTLGRAGAYDVVVLVVFLMFGSAAHGSADRGTGHLVALGATFFAGLAAGWALSRAWRAPARLWPTGVIIWLTTVVVGVVLRGLLIPDAGFEPGFLLITTGFLGVTLLGWRALARPPRRKS</sequence>
<accession>A0A4Q7M4R4</accession>
<dbReference type="EMBL" id="SGWX01000001">
    <property type="protein sequence ID" value="RZS61622.1"/>
    <property type="molecule type" value="Genomic_DNA"/>
</dbReference>
<feature type="transmembrane region" description="Helical" evidence="1">
    <location>
        <begin position="106"/>
        <end position="126"/>
    </location>
</feature>
<keyword evidence="1" id="KW-1133">Transmembrane helix</keyword>
<feature type="transmembrane region" description="Helical" evidence="1">
    <location>
        <begin position="48"/>
        <end position="67"/>
    </location>
</feature>
<evidence type="ECO:0000313" key="2">
    <source>
        <dbReference type="EMBL" id="RZS61622.1"/>
    </source>
</evidence>
<protein>
    <submittedName>
        <fullName evidence="2">DUF3054 family protein</fullName>
    </submittedName>
</protein>
<dbReference type="Proteomes" id="UP000293852">
    <property type="component" value="Unassembled WGS sequence"/>
</dbReference>
<gene>
    <name evidence="2" type="ORF">EV386_1931</name>
</gene>
<dbReference type="AlphaFoldDB" id="A0A4Q7M4R4"/>
<evidence type="ECO:0000256" key="1">
    <source>
        <dbReference type="SAM" id="Phobius"/>
    </source>
</evidence>
<feature type="transmembrane region" description="Helical" evidence="1">
    <location>
        <begin position="21"/>
        <end position="42"/>
    </location>
</feature>
<dbReference type="RefSeq" id="WP_130414462.1">
    <property type="nucleotide sequence ID" value="NZ_SGWX01000001.1"/>
</dbReference>
<dbReference type="OrthoDB" id="3698172at2"/>
<keyword evidence="1" id="KW-0812">Transmembrane</keyword>
<keyword evidence="1" id="KW-0472">Membrane</keyword>
<dbReference type="InterPro" id="IPR021414">
    <property type="entry name" value="DUF3054"/>
</dbReference>
<reference evidence="2 3" key="1">
    <citation type="submission" date="2019-02" db="EMBL/GenBank/DDBJ databases">
        <title>Sequencing the genomes of 1000 actinobacteria strains.</title>
        <authorList>
            <person name="Klenk H.-P."/>
        </authorList>
    </citation>
    <scope>NUCLEOTIDE SEQUENCE [LARGE SCALE GENOMIC DNA]</scope>
    <source>
        <strain evidence="2 3">DSM 16932</strain>
    </source>
</reference>
<keyword evidence="3" id="KW-1185">Reference proteome</keyword>
<evidence type="ECO:0000313" key="3">
    <source>
        <dbReference type="Proteomes" id="UP000293852"/>
    </source>
</evidence>
<name>A0A4Q7M4R4_9MICO</name>
<comment type="caution">
    <text evidence="2">The sequence shown here is derived from an EMBL/GenBank/DDBJ whole genome shotgun (WGS) entry which is preliminary data.</text>
</comment>
<dbReference type="Pfam" id="PF11255">
    <property type="entry name" value="DUF3054"/>
    <property type="match status" value="1"/>
</dbReference>
<proteinExistence type="predicted"/>
<feature type="transmembrane region" description="Helical" evidence="1">
    <location>
        <begin position="79"/>
        <end position="100"/>
    </location>
</feature>